<name>A0A7W9VWV5_9HYPH</name>
<evidence type="ECO:0000313" key="2">
    <source>
        <dbReference type="EMBL" id="MBB6013472.1"/>
    </source>
</evidence>
<reference evidence="2 3" key="1">
    <citation type="submission" date="2020-08" db="EMBL/GenBank/DDBJ databases">
        <title>Genomic Encyclopedia of Type Strains, Phase IV (KMG-IV): sequencing the most valuable type-strain genomes for metagenomic binning, comparative biology and taxonomic classification.</title>
        <authorList>
            <person name="Goeker M."/>
        </authorList>
    </citation>
    <scope>NUCLEOTIDE SEQUENCE [LARGE SCALE GENOMIC DNA]</scope>
    <source>
        <strain evidence="2 3">DSM 11099</strain>
    </source>
</reference>
<feature type="transmembrane region" description="Helical" evidence="1">
    <location>
        <begin position="13"/>
        <end position="32"/>
    </location>
</feature>
<keyword evidence="3" id="KW-1185">Reference proteome</keyword>
<keyword evidence="1" id="KW-1133">Transmembrane helix</keyword>
<organism evidence="2 3">
    <name type="scientific">Aquamicrobium lusatiense</name>
    <dbReference type="NCBI Taxonomy" id="89772"/>
    <lineage>
        <taxon>Bacteria</taxon>
        <taxon>Pseudomonadati</taxon>
        <taxon>Pseudomonadota</taxon>
        <taxon>Alphaproteobacteria</taxon>
        <taxon>Hyphomicrobiales</taxon>
        <taxon>Phyllobacteriaceae</taxon>
        <taxon>Aquamicrobium</taxon>
    </lineage>
</organism>
<protein>
    <submittedName>
        <fullName evidence="2">Uncharacterized protein</fullName>
    </submittedName>
</protein>
<comment type="caution">
    <text evidence="2">The sequence shown here is derived from an EMBL/GenBank/DDBJ whole genome shotgun (WGS) entry which is preliminary data.</text>
</comment>
<keyword evidence="1" id="KW-0472">Membrane</keyword>
<evidence type="ECO:0000313" key="3">
    <source>
        <dbReference type="Proteomes" id="UP000533306"/>
    </source>
</evidence>
<keyword evidence="1" id="KW-0812">Transmembrane</keyword>
<dbReference type="RefSeq" id="WP_183831679.1">
    <property type="nucleotide sequence ID" value="NZ_JACHEU010000002.1"/>
</dbReference>
<dbReference type="Proteomes" id="UP000533306">
    <property type="component" value="Unassembled WGS sequence"/>
</dbReference>
<accession>A0A7W9VWV5</accession>
<proteinExistence type="predicted"/>
<dbReference type="EMBL" id="JACHEU010000002">
    <property type="protein sequence ID" value="MBB6013472.1"/>
    <property type="molecule type" value="Genomic_DNA"/>
</dbReference>
<sequence>MLAGLWTALTSRIGRYLAAIGAALAILFAAYAKGRKDNAARATETRLNEINKARKVEHEVDGLDSGAVSERLGRWMRD</sequence>
<evidence type="ECO:0000256" key="1">
    <source>
        <dbReference type="SAM" id="Phobius"/>
    </source>
</evidence>
<dbReference type="AlphaFoldDB" id="A0A7W9VWV5"/>
<gene>
    <name evidence="2" type="ORF">HNR59_002861</name>
</gene>